<dbReference type="AlphaFoldDB" id="A0A8T1W0U4"/>
<dbReference type="Proteomes" id="UP000693981">
    <property type="component" value="Unassembled WGS sequence"/>
</dbReference>
<sequence>MITALCSVGSVTTDLPVSVQYDATYSIPWSRGAICSGDEKAPAGTACPLKGDVASADCHAYLFSFSAKKCVTQEDAKCAIVQTPAYETPCPTTETPCPETPVYETQYSETPAYETAYPETPAYETACPKTPAYPKAAPTPCPKDVYSAKKKPHVRLRSAGHL</sequence>
<protein>
    <submittedName>
        <fullName evidence="1">Uncharacterized protein</fullName>
    </submittedName>
</protein>
<dbReference type="EMBL" id="JAGDFL010000493">
    <property type="protein sequence ID" value="KAG7386971.1"/>
    <property type="molecule type" value="Genomic_DNA"/>
</dbReference>
<gene>
    <name evidence="1" type="ORF">PHYBOEH_008434</name>
</gene>
<evidence type="ECO:0000313" key="1">
    <source>
        <dbReference type="EMBL" id="KAG7386971.1"/>
    </source>
</evidence>
<name>A0A8T1W0U4_9STRA</name>
<organism evidence="1 2">
    <name type="scientific">Phytophthora boehmeriae</name>
    <dbReference type="NCBI Taxonomy" id="109152"/>
    <lineage>
        <taxon>Eukaryota</taxon>
        <taxon>Sar</taxon>
        <taxon>Stramenopiles</taxon>
        <taxon>Oomycota</taxon>
        <taxon>Peronosporomycetes</taxon>
        <taxon>Peronosporales</taxon>
        <taxon>Peronosporaceae</taxon>
        <taxon>Phytophthora</taxon>
    </lineage>
</organism>
<dbReference type="OrthoDB" id="118839at2759"/>
<comment type="caution">
    <text evidence="1">The sequence shown here is derived from an EMBL/GenBank/DDBJ whole genome shotgun (WGS) entry which is preliminary data.</text>
</comment>
<proteinExistence type="predicted"/>
<keyword evidence="2" id="KW-1185">Reference proteome</keyword>
<reference evidence="1" key="1">
    <citation type="submission" date="2021-02" db="EMBL/GenBank/DDBJ databases">
        <authorList>
            <person name="Palmer J.M."/>
        </authorList>
    </citation>
    <scope>NUCLEOTIDE SEQUENCE</scope>
    <source>
        <strain evidence="1">SCRP23</strain>
    </source>
</reference>
<evidence type="ECO:0000313" key="2">
    <source>
        <dbReference type="Proteomes" id="UP000693981"/>
    </source>
</evidence>
<accession>A0A8T1W0U4</accession>